<evidence type="ECO:0000313" key="13">
    <source>
        <dbReference type="Proteomes" id="UP000264006"/>
    </source>
</evidence>
<organism evidence="12 13">
    <name type="scientific">Euzebya pacifica</name>
    <dbReference type="NCBI Taxonomy" id="1608957"/>
    <lineage>
        <taxon>Bacteria</taxon>
        <taxon>Bacillati</taxon>
        <taxon>Actinomycetota</taxon>
        <taxon>Nitriliruptoria</taxon>
        <taxon>Euzebyales</taxon>
    </lineage>
</organism>
<keyword evidence="6" id="KW-0547">Nucleotide-binding</keyword>
<keyword evidence="7" id="KW-0067">ATP-binding</keyword>
<dbReference type="InterPro" id="IPR004821">
    <property type="entry name" value="Cyt_trans-like"/>
</dbReference>
<evidence type="ECO:0000313" key="12">
    <source>
        <dbReference type="EMBL" id="AXV05772.1"/>
    </source>
</evidence>
<evidence type="ECO:0000256" key="6">
    <source>
        <dbReference type="ARBA" id="ARBA00022741"/>
    </source>
</evidence>
<dbReference type="GO" id="GO:0004595">
    <property type="term" value="F:pantetheine-phosphate adenylyltransferase activity"/>
    <property type="evidence" value="ECO:0007669"/>
    <property type="project" value="UniProtKB-EC"/>
</dbReference>
<evidence type="ECO:0000256" key="5">
    <source>
        <dbReference type="ARBA" id="ARBA00022695"/>
    </source>
</evidence>
<keyword evidence="8" id="KW-0460">Magnesium</keyword>
<feature type="domain" description="Cytidyltransferase-like" evidence="11">
    <location>
        <begin position="2"/>
        <end position="112"/>
    </location>
</feature>
<dbReference type="GO" id="GO:0015937">
    <property type="term" value="P:coenzyme A biosynthetic process"/>
    <property type="evidence" value="ECO:0007669"/>
    <property type="project" value="UniProtKB-KW"/>
</dbReference>
<evidence type="ECO:0000256" key="1">
    <source>
        <dbReference type="ARBA" id="ARBA00012392"/>
    </source>
</evidence>
<accession>A0A346XU75</accession>
<dbReference type="PRINTS" id="PR01020">
    <property type="entry name" value="LPSBIOSNTHSS"/>
</dbReference>
<name>A0A346XU75_9ACTN</name>
<dbReference type="SUPFAM" id="SSF52374">
    <property type="entry name" value="Nucleotidylyl transferase"/>
    <property type="match status" value="1"/>
</dbReference>
<keyword evidence="9" id="KW-0173">Coenzyme A biosynthesis</keyword>
<dbReference type="Pfam" id="PF01467">
    <property type="entry name" value="CTP_transf_like"/>
    <property type="match status" value="1"/>
</dbReference>
<dbReference type="AlphaFoldDB" id="A0A346XU75"/>
<evidence type="ECO:0000256" key="3">
    <source>
        <dbReference type="ARBA" id="ARBA00022490"/>
    </source>
</evidence>
<evidence type="ECO:0000259" key="11">
    <source>
        <dbReference type="Pfam" id="PF01467"/>
    </source>
</evidence>
<proteinExistence type="predicted"/>
<evidence type="ECO:0000256" key="7">
    <source>
        <dbReference type="ARBA" id="ARBA00022840"/>
    </source>
</evidence>
<evidence type="ECO:0000256" key="8">
    <source>
        <dbReference type="ARBA" id="ARBA00022842"/>
    </source>
</evidence>
<reference evidence="12 13" key="1">
    <citation type="submission" date="2018-09" db="EMBL/GenBank/DDBJ databases">
        <title>Complete genome sequence of Euzebya sp. DY32-46 isolated from seawater of Pacific Ocean.</title>
        <authorList>
            <person name="Xu L."/>
            <person name="Wu Y.-H."/>
            <person name="Xu X.-W."/>
        </authorList>
    </citation>
    <scope>NUCLEOTIDE SEQUENCE [LARGE SCALE GENOMIC DNA]</scope>
    <source>
        <strain evidence="12 13">DY32-46</strain>
    </source>
</reference>
<dbReference type="PANTHER" id="PTHR21342">
    <property type="entry name" value="PHOSPHOPANTETHEINE ADENYLYLTRANSFERASE"/>
    <property type="match status" value="1"/>
</dbReference>
<dbReference type="InterPro" id="IPR001980">
    <property type="entry name" value="PPAT"/>
</dbReference>
<dbReference type="EC" id="2.7.7.3" evidence="1"/>
<comment type="catalytic activity">
    <reaction evidence="10">
        <text>(R)-4'-phosphopantetheine + ATP + H(+) = 3'-dephospho-CoA + diphosphate</text>
        <dbReference type="Rhea" id="RHEA:19801"/>
        <dbReference type="ChEBI" id="CHEBI:15378"/>
        <dbReference type="ChEBI" id="CHEBI:30616"/>
        <dbReference type="ChEBI" id="CHEBI:33019"/>
        <dbReference type="ChEBI" id="CHEBI:57328"/>
        <dbReference type="ChEBI" id="CHEBI:61723"/>
        <dbReference type="EC" id="2.7.7.3"/>
    </reaction>
</comment>
<protein>
    <recommendedName>
        <fullName evidence="2">Phosphopantetheine adenylyltransferase</fullName>
        <ecNumber evidence="1">2.7.7.3</ecNumber>
    </recommendedName>
</protein>
<keyword evidence="4 12" id="KW-0808">Transferase</keyword>
<dbReference type="InterPro" id="IPR014729">
    <property type="entry name" value="Rossmann-like_a/b/a_fold"/>
</dbReference>
<sequence>MERGLVMFDHVTVAVGINDEKSPTFTADERLDMLRAVLPSDDRLSIVAIDGLIADYCRAHGVNAILRGARTMADAATERQLALMNGHLQGSVETVVVPSMDYGYVSSSLMREVVGNGGSVSGMLHPSVEQHLQSRLHADRP</sequence>
<keyword evidence="13" id="KW-1185">Reference proteome</keyword>
<dbReference type="KEGG" id="euz:DVS28_a1071"/>
<dbReference type="PANTHER" id="PTHR21342:SF1">
    <property type="entry name" value="PHOSPHOPANTETHEINE ADENYLYLTRANSFERASE"/>
    <property type="match status" value="1"/>
</dbReference>
<evidence type="ECO:0000256" key="9">
    <source>
        <dbReference type="ARBA" id="ARBA00022993"/>
    </source>
</evidence>
<gene>
    <name evidence="12" type="ORF">DVS28_a1071</name>
</gene>
<evidence type="ECO:0000256" key="4">
    <source>
        <dbReference type="ARBA" id="ARBA00022679"/>
    </source>
</evidence>
<keyword evidence="3" id="KW-0963">Cytoplasm</keyword>
<keyword evidence="5 12" id="KW-0548">Nucleotidyltransferase</keyword>
<dbReference type="Proteomes" id="UP000264006">
    <property type="component" value="Chromosome"/>
</dbReference>
<dbReference type="Gene3D" id="3.40.50.620">
    <property type="entry name" value="HUPs"/>
    <property type="match status" value="1"/>
</dbReference>
<dbReference type="GO" id="GO:0005524">
    <property type="term" value="F:ATP binding"/>
    <property type="evidence" value="ECO:0007669"/>
    <property type="project" value="UniProtKB-KW"/>
</dbReference>
<evidence type="ECO:0000256" key="10">
    <source>
        <dbReference type="ARBA" id="ARBA00029346"/>
    </source>
</evidence>
<evidence type="ECO:0000256" key="2">
    <source>
        <dbReference type="ARBA" id="ARBA00013868"/>
    </source>
</evidence>
<dbReference type="EMBL" id="CP031165">
    <property type="protein sequence ID" value="AXV05772.1"/>
    <property type="molecule type" value="Genomic_DNA"/>
</dbReference>